<dbReference type="Proteomes" id="UP000222542">
    <property type="component" value="Unassembled WGS sequence"/>
</dbReference>
<protein>
    <recommendedName>
        <fullName evidence="1">DUF4283 domain-containing protein</fullName>
    </recommendedName>
</protein>
<dbReference type="EMBL" id="AYRZ02000003">
    <property type="protein sequence ID" value="PHT86173.1"/>
    <property type="molecule type" value="Genomic_DNA"/>
</dbReference>
<evidence type="ECO:0000259" key="1">
    <source>
        <dbReference type="Pfam" id="PF14111"/>
    </source>
</evidence>
<dbReference type="InterPro" id="IPR025558">
    <property type="entry name" value="DUF4283"/>
</dbReference>
<dbReference type="Pfam" id="PF14111">
    <property type="entry name" value="DUF4283"/>
    <property type="match status" value="1"/>
</dbReference>
<evidence type="ECO:0000313" key="2">
    <source>
        <dbReference type="EMBL" id="PHT86173.1"/>
    </source>
</evidence>
<reference evidence="2 3" key="1">
    <citation type="journal article" date="2014" name="Nat. Genet.">
        <title>Genome sequence of the hot pepper provides insights into the evolution of pungency in Capsicum species.</title>
        <authorList>
            <person name="Kim S."/>
            <person name="Park M."/>
            <person name="Yeom S.I."/>
            <person name="Kim Y.M."/>
            <person name="Lee J.M."/>
            <person name="Lee H.A."/>
            <person name="Seo E."/>
            <person name="Choi J."/>
            <person name="Cheong K."/>
            <person name="Kim K.T."/>
            <person name="Jung K."/>
            <person name="Lee G.W."/>
            <person name="Oh S.K."/>
            <person name="Bae C."/>
            <person name="Kim S.B."/>
            <person name="Lee H.Y."/>
            <person name="Kim S.Y."/>
            <person name="Kim M.S."/>
            <person name="Kang B.C."/>
            <person name="Jo Y.D."/>
            <person name="Yang H.B."/>
            <person name="Jeong H.J."/>
            <person name="Kang W.H."/>
            <person name="Kwon J.K."/>
            <person name="Shin C."/>
            <person name="Lim J.Y."/>
            <person name="Park J.H."/>
            <person name="Huh J.H."/>
            <person name="Kim J.S."/>
            <person name="Kim B.D."/>
            <person name="Cohen O."/>
            <person name="Paran I."/>
            <person name="Suh M.C."/>
            <person name="Lee S.B."/>
            <person name="Kim Y.K."/>
            <person name="Shin Y."/>
            <person name="Noh S.J."/>
            <person name="Park J."/>
            <person name="Seo Y.S."/>
            <person name="Kwon S.Y."/>
            <person name="Kim H.A."/>
            <person name="Park J.M."/>
            <person name="Kim H.J."/>
            <person name="Choi S.B."/>
            <person name="Bosland P.W."/>
            <person name="Reeves G."/>
            <person name="Jo S.H."/>
            <person name="Lee B.W."/>
            <person name="Cho H.T."/>
            <person name="Choi H.S."/>
            <person name="Lee M.S."/>
            <person name="Yu Y."/>
            <person name="Do Choi Y."/>
            <person name="Park B.S."/>
            <person name="van Deynze A."/>
            <person name="Ashrafi H."/>
            <person name="Hill T."/>
            <person name="Kim W.T."/>
            <person name="Pai H.S."/>
            <person name="Ahn H.K."/>
            <person name="Yeam I."/>
            <person name="Giovannoni J.J."/>
            <person name="Rose J.K."/>
            <person name="Sorensen I."/>
            <person name="Lee S.J."/>
            <person name="Kim R.W."/>
            <person name="Choi I.Y."/>
            <person name="Choi B.S."/>
            <person name="Lim J.S."/>
            <person name="Lee Y.H."/>
            <person name="Choi D."/>
        </authorList>
    </citation>
    <scope>NUCLEOTIDE SEQUENCE [LARGE SCALE GENOMIC DNA]</scope>
    <source>
        <strain evidence="3">cv. CM334</strain>
    </source>
</reference>
<reference evidence="2 3" key="2">
    <citation type="journal article" date="2017" name="Genome Biol.">
        <title>New reference genome sequences of hot pepper reveal the massive evolution of plant disease-resistance genes by retroduplication.</title>
        <authorList>
            <person name="Kim S."/>
            <person name="Park J."/>
            <person name="Yeom S.I."/>
            <person name="Kim Y.M."/>
            <person name="Seo E."/>
            <person name="Kim K.T."/>
            <person name="Kim M.S."/>
            <person name="Lee J.M."/>
            <person name="Cheong K."/>
            <person name="Shin H.S."/>
            <person name="Kim S.B."/>
            <person name="Han K."/>
            <person name="Lee J."/>
            <person name="Park M."/>
            <person name="Lee H.A."/>
            <person name="Lee H.Y."/>
            <person name="Lee Y."/>
            <person name="Oh S."/>
            <person name="Lee J.H."/>
            <person name="Choi E."/>
            <person name="Choi E."/>
            <person name="Lee S.E."/>
            <person name="Jeon J."/>
            <person name="Kim H."/>
            <person name="Choi G."/>
            <person name="Song H."/>
            <person name="Lee J."/>
            <person name="Lee S.C."/>
            <person name="Kwon J.K."/>
            <person name="Lee H.Y."/>
            <person name="Koo N."/>
            <person name="Hong Y."/>
            <person name="Kim R.W."/>
            <person name="Kang W.H."/>
            <person name="Huh J.H."/>
            <person name="Kang B.C."/>
            <person name="Yang T.J."/>
            <person name="Lee Y.H."/>
            <person name="Bennetzen J.L."/>
            <person name="Choi D."/>
        </authorList>
    </citation>
    <scope>NUCLEOTIDE SEQUENCE [LARGE SCALE GENOMIC DNA]</scope>
    <source>
        <strain evidence="3">cv. CM334</strain>
    </source>
</reference>
<dbReference type="STRING" id="4072.A0A2G2ZW15"/>
<proteinExistence type="predicted"/>
<feature type="domain" description="DUF4283" evidence="1">
    <location>
        <begin position="15"/>
        <end position="74"/>
    </location>
</feature>
<evidence type="ECO:0000313" key="3">
    <source>
        <dbReference type="Proteomes" id="UP000222542"/>
    </source>
</evidence>
<dbReference type="Gramene" id="PHT86173">
    <property type="protein sequence ID" value="PHT86173"/>
    <property type="gene ID" value="T459_08279"/>
</dbReference>
<dbReference type="OMA" id="WNFITEP"/>
<dbReference type="PANTHER" id="PTHR33233">
    <property type="entry name" value="ENDONUCLEASE/EXONUCLEASE/PHOSPHATASE"/>
    <property type="match status" value="1"/>
</dbReference>
<gene>
    <name evidence="2" type="ORF">T459_08279</name>
</gene>
<organism evidence="2 3">
    <name type="scientific">Capsicum annuum</name>
    <name type="common">Capsicum pepper</name>
    <dbReference type="NCBI Taxonomy" id="4072"/>
    <lineage>
        <taxon>Eukaryota</taxon>
        <taxon>Viridiplantae</taxon>
        <taxon>Streptophyta</taxon>
        <taxon>Embryophyta</taxon>
        <taxon>Tracheophyta</taxon>
        <taxon>Spermatophyta</taxon>
        <taxon>Magnoliopsida</taxon>
        <taxon>eudicotyledons</taxon>
        <taxon>Gunneridae</taxon>
        <taxon>Pentapetalae</taxon>
        <taxon>asterids</taxon>
        <taxon>lamiids</taxon>
        <taxon>Solanales</taxon>
        <taxon>Solanaceae</taxon>
        <taxon>Solanoideae</taxon>
        <taxon>Capsiceae</taxon>
        <taxon>Capsicum</taxon>
    </lineage>
</organism>
<name>A0A2G2ZW15_CAPAN</name>
<sequence length="170" mass="19642">MVQLANEDIEYESLKWNKALILYIVGNTPSIGSIERFIANQWNFITEPKVLYHSEGYFVIRMSNTKERDEALSKIGSGLGRPLYADNCTTTTERISYARILVEIDVTRPIPYSIKICDPKGKVIDLPVMYDWEPVYYQEYCQIGHSCKEKRVQLAEAKNENAQEARPKKE</sequence>
<dbReference type="PANTHER" id="PTHR33233:SF17">
    <property type="entry name" value="DUF4283 DOMAIN-CONTAINING PROTEIN"/>
    <property type="match status" value="1"/>
</dbReference>
<accession>A0A2G2ZW15</accession>
<dbReference type="AlphaFoldDB" id="A0A2G2ZW15"/>
<comment type="caution">
    <text evidence="2">The sequence shown here is derived from an EMBL/GenBank/DDBJ whole genome shotgun (WGS) entry which is preliminary data.</text>
</comment>
<keyword evidence="3" id="KW-1185">Reference proteome</keyword>